<organism evidence="9 10">
    <name type="scientific">Eptatretus burgeri</name>
    <name type="common">Inshore hagfish</name>
    <dbReference type="NCBI Taxonomy" id="7764"/>
    <lineage>
        <taxon>Eukaryota</taxon>
        <taxon>Metazoa</taxon>
        <taxon>Chordata</taxon>
        <taxon>Craniata</taxon>
        <taxon>Vertebrata</taxon>
        <taxon>Cyclostomata</taxon>
        <taxon>Myxini</taxon>
        <taxon>Myxiniformes</taxon>
        <taxon>Myxinidae</taxon>
        <taxon>Eptatretinae</taxon>
        <taxon>Eptatretus</taxon>
    </lineage>
</organism>
<evidence type="ECO:0000256" key="1">
    <source>
        <dbReference type="ARBA" id="ARBA00004123"/>
    </source>
</evidence>
<dbReference type="AlphaFoldDB" id="A0A8C4WZ24"/>
<dbReference type="PROSITE" id="PS50252">
    <property type="entry name" value="TBOX_3"/>
    <property type="match status" value="1"/>
</dbReference>
<feature type="region of interest" description="Disordered" evidence="7">
    <location>
        <begin position="17"/>
        <end position="48"/>
    </location>
</feature>
<reference evidence="9" key="2">
    <citation type="submission" date="2025-09" db="UniProtKB">
        <authorList>
            <consortium name="Ensembl"/>
        </authorList>
    </citation>
    <scope>IDENTIFICATION</scope>
</reference>
<feature type="compositionally biased region" description="Basic and acidic residues" evidence="7">
    <location>
        <begin position="314"/>
        <end position="349"/>
    </location>
</feature>
<evidence type="ECO:0000256" key="5">
    <source>
        <dbReference type="ARBA" id="ARBA00023242"/>
    </source>
</evidence>
<dbReference type="GeneTree" id="ENSGT00940000163374"/>
<comment type="caution">
    <text evidence="6">Lacks conserved residue(s) required for the propagation of feature annotation.</text>
</comment>
<dbReference type="GO" id="GO:0045893">
    <property type="term" value="P:positive regulation of DNA-templated transcription"/>
    <property type="evidence" value="ECO:0007669"/>
    <property type="project" value="InterPro"/>
</dbReference>
<feature type="domain" description="T-box" evidence="8">
    <location>
        <begin position="60"/>
        <end position="236"/>
    </location>
</feature>
<dbReference type="SMART" id="SM00425">
    <property type="entry name" value="TBOX"/>
    <property type="match status" value="1"/>
</dbReference>
<evidence type="ECO:0000256" key="2">
    <source>
        <dbReference type="ARBA" id="ARBA00023015"/>
    </source>
</evidence>
<evidence type="ECO:0000256" key="3">
    <source>
        <dbReference type="ARBA" id="ARBA00023125"/>
    </source>
</evidence>
<dbReference type="SUPFAM" id="SSF49417">
    <property type="entry name" value="p53-like transcription factors"/>
    <property type="match status" value="1"/>
</dbReference>
<dbReference type="Ensembl" id="ENSEBUT00000021953.1">
    <property type="protein sequence ID" value="ENSEBUP00000021377.1"/>
    <property type="gene ID" value="ENSEBUG00000013186.1"/>
</dbReference>
<feature type="compositionally biased region" description="Basic and acidic residues" evidence="7">
    <location>
        <begin position="259"/>
        <end position="291"/>
    </location>
</feature>
<dbReference type="InterPro" id="IPR036960">
    <property type="entry name" value="T-box_sf"/>
</dbReference>
<dbReference type="GO" id="GO:0000785">
    <property type="term" value="C:chromatin"/>
    <property type="evidence" value="ECO:0007669"/>
    <property type="project" value="TreeGrafter"/>
</dbReference>
<dbReference type="FunFam" id="2.60.40.820:FF:000007">
    <property type="entry name" value="T-box transcription factor"/>
    <property type="match status" value="1"/>
</dbReference>
<reference evidence="9" key="1">
    <citation type="submission" date="2025-08" db="UniProtKB">
        <authorList>
            <consortium name="Ensembl"/>
        </authorList>
    </citation>
    <scope>IDENTIFICATION</scope>
</reference>
<feature type="compositionally biased region" description="Basic and acidic residues" evidence="7">
    <location>
        <begin position="229"/>
        <end position="241"/>
    </location>
</feature>
<dbReference type="GO" id="GO:0005634">
    <property type="term" value="C:nucleus"/>
    <property type="evidence" value="ECO:0007669"/>
    <property type="project" value="UniProtKB-SubCell"/>
</dbReference>
<dbReference type="Gene3D" id="2.60.40.820">
    <property type="entry name" value="Transcription factor, T-box"/>
    <property type="match status" value="1"/>
</dbReference>
<accession>A0A8C4WZ24</accession>
<dbReference type="GO" id="GO:0000978">
    <property type="term" value="F:RNA polymerase II cis-regulatory region sequence-specific DNA binding"/>
    <property type="evidence" value="ECO:0007669"/>
    <property type="project" value="InterPro"/>
</dbReference>
<dbReference type="GO" id="GO:0000981">
    <property type="term" value="F:DNA-binding transcription factor activity, RNA polymerase II-specific"/>
    <property type="evidence" value="ECO:0007669"/>
    <property type="project" value="TreeGrafter"/>
</dbReference>
<dbReference type="PANTHER" id="PTHR11267">
    <property type="entry name" value="T-BOX PROTEIN-RELATED"/>
    <property type="match status" value="1"/>
</dbReference>
<keyword evidence="2" id="KW-0805">Transcription regulation</keyword>
<proteinExistence type="predicted"/>
<feature type="region of interest" description="Disordered" evidence="7">
    <location>
        <begin position="229"/>
        <end position="351"/>
    </location>
</feature>
<feature type="compositionally biased region" description="Basic and acidic residues" evidence="7">
    <location>
        <begin position="32"/>
        <end position="48"/>
    </location>
</feature>
<dbReference type="GO" id="GO:0001708">
    <property type="term" value="P:cell fate specification"/>
    <property type="evidence" value="ECO:0007669"/>
    <property type="project" value="TreeGrafter"/>
</dbReference>
<feature type="compositionally biased region" description="Polar residues" evidence="7">
    <location>
        <begin position="298"/>
        <end position="313"/>
    </location>
</feature>
<keyword evidence="10" id="KW-1185">Reference proteome</keyword>
<dbReference type="PRINTS" id="PR00937">
    <property type="entry name" value="TBOX"/>
</dbReference>
<dbReference type="InterPro" id="IPR008967">
    <property type="entry name" value="p53-like_TF_DNA-bd_sf"/>
</dbReference>
<protein>
    <recommendedName>
        <fullName evidence="8">T-box domain-containing protein</fullName>
    </recommendedName>
</protein>
<evidence type="ECO:0000256" key="7">
    <source>
        <dbReference type="SAM" id="MobiDB-lite"/>
    </source>
</evidence>
<keyword evidence="5 6" id="KW-0539">Nucleus</keyword>
<dbReference type="PROSITE" id="PS01283">
    <property type="entry name" value="TBOX_1"/>
    <property type="match status" value="1"/>
</dbReference>
<dbReference type="Proteomes" id="UP000694388">
    <property type="component" value="Unplaced"/>
</dbReference>
<dbReference type="Pfam" id="PF00907">
    <property type="entry name" value="T-box"/>
    <property type="match status" value="1"/>
</dbReference>
<dbReference type="InterPro" id="IPR001699">
    <property type="entry name" value="TF_T-box"/>
</dbReference>
<dbReference type="InterPro" id="IPR046360">
    <property type="entry name" value="T-box_DNA-bd"/>
</dbReference>
<dbReference type="PROSITE" id="PS01264">
    <property type="entry name" value="TBOX_2"/>
    <property type="match status" value="1"/>
</dbReference>
<evidence type="ECO:0000259" key="8">
    <source>
        <dbReference type="PROSITE" id="PS50252"/>
    </source>
</evidence>
<keyword evidence="3 6" id="KW-0238">DNA-binding</keyword>
<comment type="subcellular location">
    <subcellularLocation>
        <location evidence="1 6">Nucleus</location>
    </subcellularLocation>
</comment>
<dbReference type="GO" id="GO:0009653">
    <property type="term" value="P:anatomical structure morphogenesis"/>
    <property type="evidence" value="ECO:0007669"/>
    <property type="project" value="UniProtKB-ARBA"/>
</dbReference>
<keyword evidence="4" id="KW-0804">Transcription</keyword>
<evidence type="ECO:0000313" key="9">
    <source>
        <dbReference type="Ensembl" id="ENSEBUP00000021377.1"/>
    </source>
</evidence>
<evidence type="ECO:0000313" key="10">
    <source>
        <dbReference type="Proteomes" id="UP000694388"/>
    </source>
</evidence>
<evidence type="ECO:0000256" key="6">
    <source>
        <dbReference type="PROSITE-ProRule" id="PRU00201"/>
    </source>
</evidence>
<dbReference type="InterPro" id="IPR018186">
    <property type="entry name" value="TF_T-box_CS"/>
</dbReference>
<name>A0A8C4WZ24_EPTBU</name>
<evidence type="ECO:0000256" key="4">
    <source>
        <dbReference type="ARBA" id="ARBA00023163"/>
    </source>
</evidence>
<sequence>MLPSSIPRLPALLVPPAPHLPQETVNREDEETCRAEGKNKQEIGQGRDADEERCEIRAVLEGNQLWRKFHAIGTEMVITKSGRRMFPAIRVCLSGLSRVVRYALLLELCPADCARYKFQGSRWRATGRADPTPTRRVYIHPDSPAPGSHWLSRPASFHKLKLTNNPADTNGYTILNSMHRYIPRIYVVAVSDACHPASVASYVFPEATFIAVTAYQNDQITQLKIDHNPFAKGFRDTGNGRREKRKQPAAETTSEPEEDSKSDGEEDTHEAVKKNMDEKDKTEKKRRESVRCLRHLSRTPSPNSPGTTRGTWTKSERQRIKENEKEAKHKKEEKEQTTSWTERETDRSKPPLWPPSFAAFCPQPPCLPPSFTHPSAFFVQPAHWASWLLGGGVGGLGGRGLGFGFGAGVQLAHLPQQVRNKIKLYYNIPHKHSIVIYDDHTVCVCVWVCVLHDTCKCERGRVSHLTLYILFSLTGVSFVTSPKLPSFCLWSIFPSSATYL</sequence>
<dbReference type="PANTHER" id="PTHR11267:SF181">
    <property type="entry name" value="OPTOMOTOR-BLIND PROTEIN"/>
    <property type="match status" value="1"/>
</dbReference>